<name>A0A4R7W576_9PSEU</name>
<reference evidence="1 2" key="1">
    <citation type="submission" date="2019-03" db="EMBL/GenBank/DDBJ databases">
        <title>Genomic Encyclopedia of Archaeal and Bacterial Type Strains, Phase II (KMG-II): from individual species to whole genera.</title>
        <authorList>
            <person name="Goeker M."/>
        </authorList>
    </citation>
    <scope>NUCLEOTIDE SEQUENCE [LARGE SCALE GENOMIC DNA]</scope>
    <source>
        <strain evidence="1 2">DSM 45499</strain>
    </source>
</reference>
<sequence length="486" mass="53546">MRAPRKPSVAVIGAGFGGLGVASVLRRAGFADVTVLERADDVGGVWRDNTYPGAACDVPSSLYSYSFSPNPDWPRRYAGQPDIHAYLRRTVATEGLRVRCGTEVTGATFEDGRWRIETSTGTVTADVLVPAVGQLSRPAIPDIPGTFAGPTFHSARWDHGVDLAGRRIAVIGTGASAVQFVPRIQPRATRVTVFQRSAPYVVPKPDRAYRPWHRHAFERYPLVQQLGRLATWGVGELLTSALTSHRSLARLVDLLFRVHLRRQVPDRALRERLVPDYEIGCKRLLFSNDWYPALTSPNVDVVTEKITELTPTGVRTADGRAHEADVVVYGTGFAATDFLAPMRIRGLEGRELADEWAGGASAYLGLTVPGFPNMFLVYGPNTNLGGNSVIAMLEGQFAYILDVVRRIVPGSGVDVRREAADRFDAEMRERLGRSAWAGCASWYRDDRGRITTNWPGLVREYRRRTARADAADYRLVTTRTPQVEGA</sequence>
<dbReference type="PRINTS" id="PR00419">
    <property type="entry name" value="ADXRDTASE"/>
</dbReference>
<dbReference type="Proteomes" id="UP000294927">
    <property type="component" value="Unassembled WGS sequence"/>
</dbReference>
<dbReference type="EMBL" id="SOCP01000001">
    <property type="protein sequence ID" value="TDV57375.1"/>
    <property type="molecule type" value="Genomic_DNA"/>
</dbReference>
<dbReference type="SUPFAM" id="SSF51905">
    <property type="entry name" value="FAD/NAD(P)-binding domain"/>
    <property type="match status" value="1"/>
</dbReference>
<dbReference type="AlphaFoldDB" id="A0A4R7W576"/>
<accession>A0A4R7W576</accession>
<protein>
    <submittedName>
        <fullName evidence="1">Cation diffusion facilitator CzcD-associated flavoprotein CzcO</fullName>
    </submittedName>
</protein>
<dbReference type="PANTHER" id="PTHR42877">
    <property type="entry name" value="L-ORNITHINE N(5)-MONOOXYGENASE-RELATED"/>
    <property type="match status" value="1"/>
</dbReference>
<keyword evidence="2" id="KW-1185">Reference proteome</keyword>
<dbReference type="PANTHER" id="PTHR42877:SF4">
    <property type="entry name" value="FAD_NAD(P)-BINDING DOMAIN-CONTAINING PROTEIN-RELATED"/>
    <property type="match status" value="1"/>
</dbReference>
<dbReference type="InterPro" id="IPR051209">
    <property type="entry name" value="FAD-bind_Monooxygenase_sf"/>
</dbReference>
<comment type="caution">
    <text evidence="1">The sequence shown here is derived from an EMBL/GenBank/DDBJ whole genome shotgun (WGS) entry which is preliminary data.</text>
</comment>
<dbReference type="InterPro" id="IPR036188">
    <property type="entry name" value="FAD/NAD-bd_sf"/>
</dbReference>
<proteinExistence type="predicted"/>
<dbReference type="Pfam" id="PF13738">
    <property type="entry name" value="Pyr_redox_3"/>
    <property type="match status" value="1"/>
</dbReference>
<evidence type="ECO:0000313" key="1">
    <source>
        <dbReference type="EMBL" id="TDV57375.1"/>
    </source>
</evidence>
<gene>
    <name evidence="1" type="ORF">CLV71_101246</name>
</gene>
<dbReference type="Gene3D" id="3.50.50.60">
    <property type="entry name" value="FAD/NAD(P)-binding domain"/>
    <property type="match status" value="2"/>
</dbReference>
<dbReference type="OrthoDB" id="5168853at2"/>
<dbReference type="RefSeq" id="WP_133900663.1">
    <property type="nucleotide sequence ID" value="NZ_SOCP01000001.1"/>
</dbReference>
<organism evidence="1 2">
    <name type="scientific">Actinophytocola oryzae</name>
    <dbReference type="NCBI Taxonomy" id="502181"/>
    <lineage>
        <taxon>Bacteria</taxon>
        <taxon>Bacillati</taxon>
        <taxon>Actinomycetota</taxon>
        <taxon>Actinomycetes</taxon>
        <taxon>Pseudonocardiales</taxon>
        <taxon>Pseudonocardiaceae</taxon>
    </lineage>
</organism>
<evidence type="ECO:0000313" key="2">
    <source>
        <dbReference type="Proteomes" id="UP000294927"/>
    </source>
</evidence>